<name>A0A3F3QDG2_9EURO</name>
<dbReference type="EMBL" id="KZ852035">
    <property type="protein sequence ID" value="RDH37281.1"/>
    <property type="molecule type" value="Genomic_DNA"/>
</dbReference>
<keyword evidence="1" id="KW-0472">Membrane</keyword>
<keyword evidence="1" id="KW-1133">Transmembrane helix</keyword>
<sequence>MELVINRPILRLEEKGPDGTSWDPSKMCQPSLVAWVFGIAMYMDGATAIQNNCIQLRQSITKRMTRRSGK</sequence>
<gene>
    <name evidence="2" type="ORF">BDQ94DRAFT_136055</name>
</gene>
<feature type="transmembrane region" description="Helical" evidence="1">
    <location>
        <begin position="32"/>
        <end position="54"/>
    </location>
</feature>
<reference evidence="2 3" key="1">
    <citation type="submission" date="2018-07" db="EMBL/GenBank/DDBJ databases">
        <title>The genomes of Aspergillus section Nigri reveals drivers in fungal speciation.</title>
        <authorList>
            <consortium name="DOE Joint Genome Institute"/>
            <person name="Vesth T.C."/>
            <person name="Nybo J."/>
            <person name="Theobald S."/>
            <person name="Brandl J."/>
            <person name="Frisvad J.C."/>
            <person name="Nielsen K.F."/>
            <person name="Lyhne E.K."/>
            <person name="Kogle M.E."/>
            <person name="Kuo A."/>
            <person name="Riley R."/>
            <person name="Clum A."/>
            <person name="Nolan M."/>
            <person name="Lipzen A."/>
            <person name="Salamov A."/>
            <person name="Henrissat B."/>
            <person name="Wiebenga A."/>
            <person name="De vries R.P."/>
            <person name="Grigoriev I.V."/>
            <person name="Mortensen U.H."/>
            <person name="Andersen M.R."/>
            <person name="Baker S.E."/>
        </authorList>
    </citation>
    <scope>NUCLEOTIDE SEQUENCE [LARGE SCALE GENOMIC DNA]</scope>
    <source>
        <strain evidence="2 3">CBS 139.54b</strain>
    </source>
</reference>
<dbReference type="Proteomes" id="UP000253729">
    <property type="component" value="Unassembled WGS sequence"/>
</dbReference>
<keyword evidence="3" id="KW-1185">Reference proteome</keyword>
<organism evidence="2 3">
    <name type="scientific">Aspergillus welwitschiae</name>
    <dbReference type="NCBI Taxonomy" id="1341132"/>
    <lineage>
        <taxon>Eukaryota</taxon>
        <taxon>Fungi</taxon>
        <taxon>Dikarya</taxon>
        <taxon>Ascomycota</taxon>
        <taxon>Pezizomycotina</taxon>
        <taxon>Eurotiomycetes</taxon>
        <taxon>Eurotiomycetidae</taxon>
        <taxon>Eurotiales</taxon>
        <taxon>Aspergillaceae</taxon>
        <taxon>Aspergillus</taxon>
        <taxon>Aspergillus subgen. Circumdati</taxon>
    </lineage>
</organism>
<protein>
    <submittedName>
        <fullName evidence="2">Uncharacterized protein</fullName>
    </submittedName>
</protein>
<keyword evidence="1" id="KW-0812">Transmembrane</keyword>
<accession>A0A3F3QDG2</accession>
<evidence type="ECO:0000313" key="2">
    <source>
        <dbReference type="EMBL" id="RDH37281.1"/>
    </source>
</evidence>
<dbReference type="RefSeq" id="XP_026630303.1">
    <property type="nucleotide sequence ID" value="XM_026764796.1"/>
</dbReference>
<dbReference type="AlphaFoldDB" id="A0A3F3QDG2"/>
<evidence type="ECO:0000313" key="3">
    <source>
        <dbReference type="Proteomes" id="UP000253729"/>
    </source>
</evidence>
<dbReference type="GeneID" id="38133152"/>
<evidence type="ECO:0000256" key="1">
    <source>
        <dbReference type="SAM" id="Phobius"/>
    </source>
</evidence>
<proteinExistence type="predicted"/>